<proteinExistence type="predicted"/>
<evidence type="ECO:0000313" key="1">
    <source>
        <dbReference type="EMBL" id="MBO1360417.1"/>
    </source>
</evidence>
<keyword evidence="2" id="KW-1185">Reference proteome</keyword>
<dbReference type="RefSeq" id="WP_207881695.1">
    <property type="nucleotide sequence ID" value="NZ_JAFVMF010000011.1"/>
</dbReference>
<accession>A0ABS3LWZ0</accession>
<dbReference type="EMBL" id="JAFVMF010000011">
    <property type="protein sequence ID" value="MBO1360417.1"/>
    <property type="molecule type" value="Genomic_DNA"/>
</dbReference>
<protein>
    <submittedName>
        <fullName evidence="1">Uncharacterized protein</fullName>
    </submittedName>
</protein>
<comment type="caution">
    <text evidence="1">The sequence shown here is derived from an EMBL/GenBank/DDBJ whole genome shotgun (WGS) entry which is preliminary data.</text>
</comment>
<dbReference type="Proteomes" id="UP000664771">
    <property type="component" value="Unassembled WGS sequence"/>
</dbReference>
<reference evidence="1 2" key="1">
    <citation type="submission" date="2021-03" db="EMBL/GenBank/DDBJ databases">
        <title>The complete genome sequence of Acetobacter sacchari TBRC 11175.</title>
        <authorList>
            <person name="Charoenyingcharoen P."/>
            <person name="Yukphan P."/>
        </authorList>
    </citation>
    <scope>NUCLEOTIDE SEQUENCE [LARGE SCALE GENOMIC DNA]</scope>
    <source>
        <strain evidence="1 2">TBRC 11175</strain>
    </source>
</reference>
<organism evidence="1 2">
    <name type="scientific">Acetobacter sacchari</name>
    <dbReference type="NCBI Taxonomy" id="2661687"/>
    <lineage>
        <taxon>Bacteria</taxon>
        <taxon>Pseudomonadati</taxon>
        <taxon>Pseudomonadota</taxon>
        <taxon>Alphaproteobacteria</taxon>
        <taxon>Acetobacterales</taxon>
        <taxon>Acetobacteraceae</taxon>
        <taxon>Acetobacter</taxon>
    </lineage>
</organism>
<gene>
    <name evidence="1" type="ORF">J2D73_11525</name>
</gene>
<name>A0ABS3LWZ0_9PROT</name>
<evidence type="ECO:0000313" key="2">
    <source>
        <dbReference type="Proteomes" id="UP000664771"/>
    </source>
</evidence>
<sequence length="67" mass="7376">MGLQIQLPRLEITVRALAGDKEQRYQAACGVVHEHQQRAGRALGTKPAVLRPVDLHQLAQTLPTDPL</sequence>